<protein>
    <submittedName>
        <fullName evidence="1">Uncharacterized protein</fullName>
    </submittedName>
</protein>
<gene>
    <name evidence="1" type="ORF">NITFAB_1590</name>
</gene>
<dbReference type="EMBL" id="LS423452">
    <property type="protein sequence ID" value="SPS06000.1"/>
    <property type="molecule type" value="Genomic_DNA"/>
</dbReference>
<dbReference type="AlphaFoldDB" id="A0A2X0QW45"/>
<evidence type="ECO:0000313" key="1">
    <source>
        <dbReference type="EMBL" id="SPS06000.1"/>
    </source>
</evidence>
<proteinExistence type="predicted"/>
<sequence>MNMRQLRLVKRLVARLIVRMTQTGLFLIHALAPRHALVAIVRRHRDRFIEITDLQTWTRVSRHSKLHEQHADQRNECGNGAG</sequence>
<accession>A0A2X0QW45</accession>
<reference evidence="1" key="1">
    <citation type="submission" date="2018-05" db="EMBL/GenBank/DDBJ databases">
        <authorList>
            <person name="Lanie J.A."/>
            <person name="Ng W.-L."/>
            <person name="Kazmierczak K.M."/>
            <person name="Andrzejewski T.M."/>
            <person name="Davidsen T.M."/>
            <person name="Wayne K.J."/>
            <person name="Tettelin H."/>
            <person name="Glass J.I."/>
            <person name="Rusch D."/>
            <person name="Podicherti R."/>
            <person name="Tsui H.-C.T."/>
            <person name="Winkler M.E."/>
        </authorList>
    </citation>
    <scope>NUCLEOTIDE SEQUENCE</scope>
    <source>
        <strain evidence="1">KNB</strain>
    </source>
</reference>
<organism evidence="1">
    <name type="scientific">Candidatus Nitrotoga fabula</name>
    <dbReference type="NCBI Taxonomy" id="2182327"/>
    <lineage>
        <taxon>Bacteria</taxon>
        <taxon>Pseudomonadati</taxon>
        <taxon>Pseudomonadota</taxon>
        <taxon>Betaproteobacteria</taxon>
        <taxon>Nitrosomonadales</taxon>
        <taxon>Gallionellaceae</taxon>
        <taxon>Candidatus Nitrotoga</taxon>
    </lineage>
</organism>
<name>A0A2X0QW45_9PROT</name>